<evidence type="ECO:0000313" key="2">
    <source>
        <dbReference type="Proteomes" id="UP000016605"/>
    </source>
</evidence>
<sequence>MRRPPGDDDGGVKGRCASMRASDLLWSVVLRFMDRSVILNDQIATC</sequence>
<accession>U2RXY4</accession>
<gene>
    <name evidence="1" type="ORF">N136_00022</name>
</gene>
<comment type="caution">
    <text evidence="1">The sequence shown here is derived from an EMBL/GenBank/DDBJ whole genome shotgun (WGS) entry which is preliminary data.</text>
</comment>
<protein>
    <submittedName>
        <fullName evidence="1">Uncharacterized protein</fullName>
    </submittedName>
</protein>
<proteinExistence type="predicted"/>
<organism evidence="1 2">
    <name type="scientific">Leifsonia aquatica ATCC 14665</name>
    <dbReference type="NCBI Taxonomy" id="1358026"/>
    <lineage>
        <taxon>Bacteria</taxon>
        <taxon>Bacillati</taxon>
        <taxon>Actinomycetota</taxon>
        <taxon>Actinomycetes</taxon>
        <taxon>Micrococcales</taxon>
        <taxon>Microbacteriaceae</taxon>
        <taxon>Leifsonia</taxon>
    </lineage>
</organism>
<dbReference type="Proteomes" id="UP000016605">
    <property type="component" value="Unassembled WGS sequence"/>
</dbReference>
<reference evidence="1 2" key="1">
    <citation type="submission" date="2013-08" db="EMBL/GenBank/DDBJ databases">
        <authorList>
            <person name="Weinstock G."/>
            <person name="Sodergren E."/>
            <person name="Wylie T."/>
            <person name="Fulton L."/>
            <person name="Fulton R."/>
            <person name="Fronick C."/>
            <person name="O'Laughlin M."/>
            <person name="Godfrey J."/>
            <person name="Miner T."/>
            <person name="Herter B."/>
            <person name="Appelbaum E."/>
            <person name="Cordes M."/>
            <person name="Lek S."/>
            <person name="Wollam A."/>
            <person name="Pepin K.H."/>
            <person name="Palsikar V.B."/>
            <person name="Mitreva M."/>
            <person name="Wilson R.K."/>
        </authorList>
    </citation>
    <scope>NUCLEOTIDE SEQUENCE [LARGE SCALE GENOMIC DNA]</scope>
    <source>
        <strain evidence="1 2">ATCC 14665</strain>
    </source>
</reference>
<dbReference type="HOGENOM" id="CLU_3185333_0_0_11"/>
<name>U2RXY4_LEIAQ</name>
<dbReference type="EMBL" id="AWVQ01000004">
    <property type="protein sequence ID" value="ERK73606.1"/>
    <property type="molecule type" value="Genomic_DNA"/>
</dbReference>
<evidence type="ECO:0000313" key="1">
    <source>
        <dbReference type="EMBL" id="ERK73606.1"/>
    </source>
</evidence>
<dbReference type="AlphaFoldDB" id="U2RXY4"/>